<dbReference type="Gene3D" id="3.40.1360.10">
    <property type="match status" value="1"/>
</dbReference>
<dbReference type="GO" id="GO:0003697">
    <property type="term" value="F:single-stranded DNA binding"/>
    <property type="evidence" value="ECO:0007669"/>
    <property type="project" value="InterPro"/>
</dbReference>
<dbReference type="Pfam" id="PF06114">
    <property type="entry name" value="Peptidase_M78"/>
    <property type="match status" value="1"/>
</dbReference>
<gene>
    <name evidence="5" type="ORF">JF75_05580</name>
</gene>
<evidence type="ECO:0008006" key="7">
    <source>
        <dbReference type="Google" id="ProtNLM"/>
    </source>
</evidence>
<evidence type="ECO:0000313" key="5">
    <source>
        <dbReference type="EMBL" id="KJY59027.1"/>
    </source>
</evidence>
<dbReference type="STRING" id="1218506.JF75_05580"/>
<proteinExistence type="predicted"/>
<dbReference type="Gene3D" id="1.10.10.2910">
    <property type="match status" value="1"/>
</dbReference>
<feature type="region of interest" description="Disordered" evidence="1">
    <location>
        <begin position="667"/>
        <end position="696"/>
    </location>
</feature>
<reference evidence="5 6" key="1">
    <citation type="submission" date="2015-01" db="EMBL/GenBank/DDBJ databases">
        <title>Comparative genomics of the lactic acid bacteria isolated from the honey bee gut.</title>
        <authorList>
            <person name="Ellegaard K.M."/>
            <person name="Tamarit D."/>
            <person name="Javelind E."/>
            <person name="Olofsson T."/>
            <person name="Andersson S.G."/>
            <person name="Vasquez A."/>
        </authorList>
    </citation>
    <scope>NUCLEOTIDE SEQUENCE [LARGE SCALE GENOMIC DNA]</scope>
    <source>
        <strain evidence="5 6">Hma2</strain>
    </source>
</reference>
<dbReference type="EMBL" id="JXLH01000010">
    <property type="protein sequence ID" value="KJY59027.1"/>
    <property type="molecule type" value="Genomic_DNA"/>
</dbReference>
<keyword evidence="6" id="KW-1185">Reference proteome</keyword>
<evidence type="ECO:0000259" key="4">
    <source>
        <dbReference type="Pfam" id="PF13154"/>
    </source>
</evidence>
<dbReference type="AlphaFoldDB" id="A0A0F4LJK7"/>
<accession>A0A0F4LJK7</accession>
<dbReference type="RefSeq" id="WP_052726863.1">
    <property type="nucleotide sequence ID" value="NZ_JBHTBO010000024.1"/>
</dbReference>
<dbReference type="InterPro" id="IPR013610">
    <property type="entry name" value="ArdC_N"/>
</dbReference>
<feature type="domain" description="DUF3991" evidence="4">
    <location>
        <begin position="130"/>
        <end position="180"/>
    </location>
</feature>
<comment type="caution">
    <text evidence="5">The sequence shown here is derived from an EMBL/GenBank/DDBJ whole genome shotgun (WGS) entry which is preliminary data.</text>
</comment>
<dbReference type="InterPro" id="IPR025054">
    <property type="entry name" value="DUF3991"/>
</dbReference>
<feature type="compositionally biased region" description="Basic and acidic residues" evidence="1">
    <location>
        <begin position="667"/>
        <end position="678"/>
    </location>
</feature>
<dbReference type="Pfam" id="PF13155">
    <property type="entry name" value="Toprim_2"/>
    <property type="match status" value="1"/>
</dbReference>
<evidence type="ECO:0000259" key="3">
    <source>
        <dbReference type="Pfam" id="PF08401"/>
    </source>
</evidence>
<dbReference type="InterPro" id="IPR010359">
    <property type="entry name" value="IrrE_HExxH"/>
</dbReference>
<evidence type="ECO:0000313" key="6">
    <source>
        <dbReference type="Proteomes" id="UP000033612"/>
    </source>
</evidence>
<dbReference type="OrthoDB" id="9803716at2"/>
<evidence type="ECO:0000256" key="1">
    <source>
        <dbReference type="SAM" id="MobiDB-lite"/>
    </source>
</evidence>
<feature type="domain" description="IrrE N-terminal-like" evidence="2">
    <location>
        <begin position="553"/>
        <end position="586"/>
    </location>
</feature>
<dbReference type="PATRIC" id="fig|1218506.3.peg.607"/>
<evidence type="ECO:0000259" key="2">
    <source>
        <dbReference type="Pfam" id="PF06114"/>
    </source>
</evidence>
<dbReference type="Pfam" id="PF08401">
    <property type="entry name" value="ArdcN"/>
    <property type="match status" value="1"/>
</dbReference>
<feature type="domain" description="N-terminal" evidence="3">
    <location>
        <begin position="368"/>
        <end position="454"/>
    </location>
</feature>
<name>A0A0F4LJK7_9LACO</name>
<protein>
    <recommendedName>
        <fullName evidence="7">DUF3991 domain-containing protein</fullName>
    </recommendedName>
</protein>
<dbReference type="Pfam" id="PF13154">
    <property type="entry name" value="DUF3991"/>
    <property type="match status" value="1"/>
</dbReference>
<dbReference type="HOGENOM" id="CLU_368739_0_0_9"/>
<sequence length="768" mass="87658">MANQKEANSWYNQIYNADIVDLCDALGIQLHNEGRMYRGVEHDSLVITRSKNAWYQNSRHVGGVGGWSFIKGYVFADQQLDKKAMYTKIRNIANKVGLFDPSQQTMTEEQHTPYVYPQTQITKSIDQAKNYLVNERKISPKLVDWLHQHNYLDQDKNNNVVFKRLDPFTGKIIGASKQGTYINFDKYPKRGTFKIIDQNTAPHSAWYFDIGKPLNVRFFEAPIDAMSFYQIAPDRFKNTRFIALDGLKPHIANHYLTITDTQLAQEGLGIQSIALGVDNDAAGDAFVKEMQEYRFSNNLGKNIPIKAAQPNKKFGKDWNDQLKNMTGQSNLDKNAQQMDQVQDKVSNKDLPNEPKDLVKTPVANLMKDVSSYLVEPVKTLELLDFLDRFHDYSVRNRLLIQRQRPGALAVGSFQKFKALGYSVKKGEKGIKILVPVEIKEFHRQDKLVPLKYATKDERAKIKAGLLPVRKKLAFTAGNVFDITQTTMPKEKYPELYPNRHVDFDIDKEIDQKYLDKRLDKFAQQIGFKVDRSISEADYSNYFGVAKGVTVPKEQAIYLNPNNTSSEQSATLMHELGHALLHTIPQSKESAASIRPIKELQAQLTSYLVAKNYGINNHDDTVSYIAGWTNNGQKLRQLTSTLQAEVLDGSIKAADKIINFIDEDQKREPIARNKDREENQAQLSTEKAQQGDLFTPTEKQNLAKFSQQKEKRENKLVPEERLIKVENKLKQIDLSSPTAQQDLAKVVYQQKEMRAALAEELAEEGLERD</sequence>
<dbReference type="Proteomes" id="UP000033612">
    <property type="component" value="Unassembled WGS sequence"/>
</dbReference>
<organism evidence="5 6">
    <name type="scientific">Lactobacillus kimbladii</name>
    <dbReference type="NCBI Taxonomy" id="1218506"/>
    <lineage>
        <taxon>Bacteria</taxon>
        <taxon>Bacillati</taxon>
        <taxon>Bacillota</taxon>
        <taxon>Bacilli</taxon>
        <taxon>Lactobacillales</taxon>
        <taxon>Lactobacillaceae</taxon>
        <taxon>Lactobacillus</taxon>
    </lineage>
</organism>